<accession>A0AAV4PHL8</accession>
<organism evidence="1 2">
    <name type="scientific">Caerostris extrusa</name>
    <name type="common">Bark spider</name>
    <name type="synonym">Caerostris bankana</name>
    <dbReference type="NCBI Taxonomy" id="172846"/>
    <lineage>
        <taxon>Eukaryota</taxon>
        <taxon>Metazoa</taxon>
        <taxon>Ecdysozoa</taxon>
        <taxon>Arthropoda</taxon>
        <taxon>Chelicerata</taxon>
        <taxon>Arachnida</taxon>
        <taxon>Araneae</taxon>
        <taxon>Araneomorphae</taxon>
        <taxon>Entelegynae</taxon>
        <taxon>Araneoidea</taxon>
        <taxon>Araneidae</taxon>
        <taxon>Caerostris</taxon>
    </lineage>
</organism>
<evidence type="ECO:0000313" key="2">
    <source>
        <dbReference type="Proteomes" id="UP001054945"/>
    </source>
</evidence>
<proteinExistence type="predicted"/>
<evidence type="ECO:0000313" key="1">
    <source>
        <dbReference type="EMBL" id="GIX94587.1"/>
    </source>
</evidence>
<dbReference type="Proteomes" id="UP001054945">
    <property type="component" value="Unassembled WGS sequence"/>
</dbReference>
<reference evidence="1 2" key="1">
    <citation type="submission" date="2021-06" db="EMBL/GenBank/DDBJ databases">
        <title>Caerostris extrusa draft genome.</title>
        <authorList>
            <person name="Kono N."/>
            <person name="Arakawa K."/>
        </authorList>
    </citation>
    <scope>NUCLEOTIDE SEQUENCE [LARGE SCALE GENOMIC DNA]</scope>
</reference>
<keyword evidence="2" id="KW-1185">Reference proteome</keyword>
<protein>
    <submittedName>
        <fullName evidence="1">Uncharacterized protein</fullName>
    </submittedName>
</protein>
<name>A0AAV4PHL8_CAEEX</name>
<comment type="caution">
    <text evidence="1">The sequence shown here is derived from an EMBL/GenBank/DDBJ whole genome shotgun (WGS) entry which is preliminary data.</text>
</comment>
<dbReference type="AlphaFoldDB" id="A0AAV4PHL8"/>
<sequence length="170" mass="19548">MCIRRLTLIQPTLPHRGLRSSSRINLVVRLNLQLEERYNYWYVQIRLICSNLEKSHKELGAPQPLSTTHKSPGINIAFRTHLPEISRTGIRPPMCIRRLTLIQPTLPHRGLRSNSRINLVVRLLLQLEGRYNYSLVRIRLICSNLEVMVCTGQSDLEGGLRAKDLEYGGN</sequence>
<gene>
    <name evidence="1" type="ORF">CEXT_95091</name>
</gene>
<dbReference type="EMBL" id="BPLR01004395">
    <property type="protein sequence ID" value="GIX94587.1"/>
    <property type="molecule type" value="Genomic_DNA"/>
</dbReference>